<evidence type="ECO:0000256" key="2">
    <source>
        <dbReference type="SAM" id="SignalP"/>
    </source>
</evidence>
<accession>A0ABT2YBV1</accession>
<reference evidence="3 4" key="1">
    <citation type="submission" date="2021-11" db="EMBL/GenBank/DDBJ databases">
        <authorList>
            <person name="Liang Q."/>
            <person name="Mou H."/>
            <person name="Liu Z."/>
        </authorList>
    </citation>
    <scope>NUCLEOTIDE SEQUENCE [LARGE SCALE GENOMIC DNA]</scope>
    <source>
        <strain evidence="3 4">CHU3</strain>
    </source>
</reference>
<feature type="compositionally biased region" description="Pro residues" evidence="1">
    <location>
        <begin position="129"/>
        <end position="138"/>
    </location>
</feature>
<dbReference type="EMBL" id="JAJIRN010000001">
    <property type="protein sequence ID" value="MCV2366560.1"/>
    <property type="molecule type" value="Genomic_DNA"/>
</dbReference>
<feature type="signal peptide" evidence="2">
    <location>
        <begin position="1"/>
        <end position="19"/>
    </location>
</feature>
<evidence type="ECO:0000313" key="3">
    <source>
        <dbReference type="EMBL" id="MCV2366560.1"/>
    </source>
</evidence>
<comment type="caution">
    <text evidence="3">The sequence shown here is derived from an EMBL/GenBank/DDBJ whole genome shotgun (WGS) entry which is preliminary data.</text>
</comment>
<dbReference type="RefSeq" id="WP_263569201.1">
    <property type="nucleotide sequence ID" value="NZ_JAJIRN010000001.1"/>
</dbReference>
<dbReference type="Proteomes" id="UP001209701">
    <property type="component" value="Unassembled WGS sequence"/>
</dbReference>
<sequence>MKLAPWFFLPVLITTYVDAALAQTKTQTISIYRCGADGRDLRDSPCPAHLPASDSQLIFDQPSAGQAQASKEIAAADAKRADAMQKARLKQEAEARHLNGKVAGIDGLKTSGQAASAPTAKPPVTTQSPKPPKPPKPPKSPKHPKAAEPSAAPG</sequence>
<evidence type="ECO:0000313" key="4">
    <source>
        <dbReference type="Proteomes" id="UP001209701"/>
    </source>
</evidence>
<evidence type="ECO:0000256" key="1">
    <source>
        <dbReference type="SAM" id="MobiDB-lite"/>
    </source>
</evidence>
<gene>
    <name evidence="3" type="ORF">LNV07_00380</name>
</gene>
<keyword evidence="2" id="KW-0732">Signal</keyword>
<feature type="compositionally biased region" description="Basic and acidic residues" evidence="1">
    <location>
        <begin position="77"/>
        <end position="97"/>
    </location>
</feature>
<proteinExistence type="predicted"/>
<organism evidence="3 4">
    <name type="scientific">Roseateles oligotrophus</name>
    <dbReference type="NCBI Taxonomy" id="1769250"/>
    <lineage>
        <taxon>Bacteria</taxon>
        <taxon>Pseudomonadati</taxon>
        <taxon>Pseudomonadota</taxon>
        <taxon>Betaproteobacteria</taxon>
        <taxon>Burkholderiales</taxon>
        <taxon>Sphaerotilaceae</taxon>
        <taxon>Roseateles</taxon>
    </lineage>
</organism>
<feature type="chain" id="PRO_5046035407" description="DUF4124 domain-containing protein" evidence="2">
    <location>
        <begin position="20"/>
        <end position="154"/>
    </location>
</feature>
<protein>
    <recommendedName>
        <fullName evidence="5">DUF4124 domain-containing protein</fullName>
    </recommendedName>
</protein>
<feature type="region of interest" description="Disordered" evidence="1">
    <location>
        <begin position="61"/>
        <end position="154"/>
    </location>
</feature>
<keyword evidence="4" id="KW-1185">Reference proteome</keyword>
<feature type="compositionally biased region" description="Low complexity" evidence="1">
    <location>
        <begin position="64"/>
        <end position="76"/>
    </location>
</feature>
<evidence type="ECO:0008006" key="5">
    <source>
        <dbReference type="Google" id="ProtNLM"/>
    </source>
</evidence>
<name>A0ABT2YBV1_9BURK</name>